<name>A0A1G1XX50_9BACT</name>
<keyword evidence="1" id="KW-0812">Transmembrane</keyword>
<dbReference type="EMBL" id="MHIB01000015">
    <property type="protein sequence ID" value="OGY44514.1"/>
    <property type="molecule type" value="Genomic_DNA"/>
</dbReference>
<feature type="transmembrane region" description="Helical" evidence="1">
    <location>
        <begin position="65"/>
        <end position="92"/>
    </location>
</feature>
<dbReference type="Proteomes" id="UP000178930">
    <property type="component" value="Unassembled WGS sequence"/>
</dbReference>
<feature type="transmembrane region" description="Helical" evidence="1">
    <location>
        <begin position="104"/>
        <end position="126"/>
    </location>
</feature>
<gene>
    <name evidence="3" type="ORF">A2729_01635</name>
</gene>
<accession>A0A1G1XX50</accession>
<protein>
    <recommendedName>
        <fullName evidence="5">TrbC/VIRB2 family protein</fullName>
    </recommendedName>
</protein>
<evidence type="ECO:0000256" key="2">
    <source>
        <dbReference type="SAM" id="SignalP"/>
    </source>
</evidence>
<evidence type="ECO:0000313" key="3">
    <source>
        <dbReference type="EMBL" id="OGY44514.1"/>
    </source>
</evidence>
<dbReference type="AlphaFoldDB" id="A0A1G1XX50"/>
<organism evidence="3 4">
    <name type="scientific">Candidatus Buchananbacteria bacterium RIFCSPHIGHO2_01_FULL_39_14</name>
    <dbReference type="NCBI Taxonomy" id="1797532"/>
    <lineage>
        <taxon>Bacteria</taxon>
        <taxon>Candidatus Buchananiibacteriota</taxon>
    </lineage>
</organism>
<evidence type="ECO:0008006" key="5">
    <source>
        <dbReference type="Google" id="ProtNLM"/>
    </source>
</evidence>
<comment type="caution">
    <text evidence="3">The sequence shown here is derived from an EMBL/GenBank/DDBJ whole genome shotgun (WGS) entry which is preliminary data.</text>
</comment>
<keyword evidence="2" id="KW-0732">Signal</keyword>
<sequence>MPKKVAKIIFLLTVFTFLANGVFAAPTSNLLEENARSTLSTQDTAFVGEAGLGTRLSAGKIVSNIIKIFLAFLGVIFIILIIYAGFTWMTAAGSEEKISKAKQIMLSAFIGVAIVFLAYAITFFVIDKLLEATRGGTGLK</sequence>
<feature type="chain" id="PRO_5009581409" description="TrbC/VIRB2 family protein" evidence="2">
    <location>
        <begin position="25"/>
        <end position="140"/>
    </location>
</feature>
<evidence type="ECO:0000256" key="1">
    <source>
        <dbReference type="SAM" id="Phobius"/>
    </source>
</evidence>
<proteinExistence type="predicted"/>
<dbReference type="STRING" id="1797532.A2729_01635"/>
<keyword evidence="1" id="KW-1133">Transmembrane helix</keyword>
<feature type="signal peptide" evidence="2">
    <location>
        <begin position="1"/>
        <end position="24"/>
    </location>
</feature>
<evidence type="ECO:0000313" key="4">
    <source>
        <dbReference type="Proteomes" id="UP000178930"/>
    </source>
</evidence>
<keyword evidence="1" id="KW-0472">Membrane</keyword>
<reference evidence="3 4" key="1">
    <citation type="journal article" date="2016" name="Nat. Commun.">
        <title>Thousands of microbial genomes shed light on interconnected biogeochemical processes in an aquifer system.</title>
        <authorList>
            <person name="Anantharaman K."/>
            <person name="Brown C.T."/>
            <person name="Hug L.A."/>
            <person name="Sharon I."/>
            <person name="Castelle C.J."/>
            <person name="Probst A.J."/>
            <person name="Thomas B.C."/>
            <person name="Singh A."/>
            <person name="Wilkins M.J."/>
            <person name="Karaoz U."/>
            <person name="Brodie E.L."/>
            <person name="Williams K.H."/>
            <person name="Hubbard S.S."/>
            <person name="Banfield J.F."/>
        </authorList>
    </citation>
    <scope>NUCLEOTIDE SEQUENCE [LARGE SCALE GENOMIC DNA]</scope>
</reference>